<evidence type="ECO:0000259" key="4">
    <source>
        <dbReference type="PROSITE" id="PS01124"/>
    </source>
</evidence>
<keyword evidence="2 5" id="KW-0238">DNA-binding</keyword>
<dbReference type="InterPro" id="IPR014710">
    <property type="entry name" value="RmlC-like_jellyroll"/>
</dbReference>
<evidence type="ECO:0000313" key="5">
    <source>
        <dbReference type="EMBL" id="MBB6005529.1"/>
    </source>
</evidence>
<dbReference type="Gene3D" id="2.60.120.10">
    <property type="entry name" value="Jelly Rolls"/>
    <property type="match status" value="1"/>
</dbReference>
<dbReference type="Pfam" id="PF07883">
    <property type="entry name" value="Cupin_2"/>
    <property type="match status" value="1"/>
</dbReference>
<protein>
    <submittedName>
        <fullName evidence="5">AraC-like DNA-binding protein</fullName>
    </submittedName>
</protein>
<evidence type="ECO:0000256" key="1">
    <source>
        <dbReference type="ARBA" id="ARBA00023015"/>
    </source>
</evidence>
<dbReference type="Pfam" id="PF12833">
    <property type="entry name" value="HTH_18"/>
    <property type="match status" value="1"/>
</dbReference>
<feature type="domain" description="HTH araC/xylS-type" evidence="4">
    <location>
        <begin position="187"/>
        <end position="285"/>
    </location>
</feature>
<dbReference type="PANTHER" id="PTHR43280">
    <property type="entry name" value="ARAC-FAMILY TRANSCRIPTIONAL REGULATOR"/>
    <property type="match status" value="1"/>
</dbReference>
<keyword evidence="3" id="KW-0804">Transcription</keyword>
<dbReference type="GO" id="GO:0003700">
    <property type="term" value="F:DNA-binding transcription factor activity"/>
    <property type="evidence" value="ECO:0007669"/>
    <property type="project" value="InterPro"/>
</dbReference>
<name>A0A841EVT3_9BACT</name>
<dbReference type="InterPro" id="IPR018060">
    <property type="entry name" value="HTH_AraC"/>
</dbReference>
<dbReference type="InterPro" id="IPR013096">
    <property type="entry name" value="Cupin_2"/>
</dbReference>
<dbReference type="GO" id="GO:0043565">
    <property type="term" value="F:sequence-specific DNA binding"/>
    <property type="evidence" value="ECO:0007669"/>
    <property type="project" value="InterPro"/>
</dbReference>
<sequence>MKNPLNKSIESPNHSFTMKELKEPYFDPNWHFHPHYQLFVVLEGTGTRFIGDNIKHFEAGDMVFVGPDLPHLWRSDEVYFQGNPAFTTHGIVVYFTEDFLGKDFFEKYEMTKLKHLFLNASRGLEISGVLHDKILTFMKELLLLQGFEAILKLLEMLNLLANSNEYDFISSVGYTNPFKTSETERMHKVHEYVLNNYRTSINLTEVASLAGMATAAFCRYFKARTNKTFSDFVSELRVGYACKLLMEDKLSVTQVCYESGFNTLSNFNKQFKDLKGQTPSQFRVAFGDTKFKKSPQS</sequence>
<dbReference type="PROSITE" id="PS00041">
    <property type="entry name" value="HTH_ARAC_FAMILY_1"/>
    <property type="match status" value="1"/>
</dbReference>
<dbReference type="AlphaFoldDB" id="A0A841EVT3"/>
<keyword evidence="1" id="KW-0805">Transcription regulation</keyword>
<organism evidence="5 6">
    <name type="scientific">Arcicella rosea</name>
    <dbReference type="NCBI Taxonomy" id="502909"/>
    <lineage>
        <taxon>Bacteria</taxon>
        <taxon>Pseudomonadati</taxon>
        <taxon>Bacteroidota</taxon>
        <taxon>Cytophagia</taxon>
        <taxon>Cytophagales</taxon>
        <taxon>Flectobacillaceae</taxon>
        <taxon>Arcicella</taxon>
    </lineage>
</organism>
<dbReference type="SUPFAM" id="SSF46689">
    <property type="entry name" value="Homeodomain-like"/>
    <property type="match status" value="2"/>
</dbReference>
<dbReference type="EMBL" id="JACHKT010000048">
    <property type="protein sequence ID" value="MBB6005529.1"/>
    <property type="molecule type" value="Genomic_DNA"/>
</dbReference>
<dbReference type="CDD" id="cd06976">
    <property type="entry name" value="cupin_MtlR-like_N"/>
    <property type="match status" value="1"/>
</dbReference>
<proteinExistence type="predicted"/>
<accession>A0A841EVT3</accession>
<dbReference type="InterPro" id="IPR011051">
    <property type="entry name" value="RmlC_Cupin_sf"/>
</dbReference>
<evidence type="ECO:0000256" key="2">
    <source>
        <dbReference type="ARBA" id="ARBA00023125"/>
    </source>
</evidence>
<dbReference type="PROSITE" id="PS01124">
    <property type="entry name" value="HTH_ARAC_FAMILY_2"/>
    <property type="match status" value="1"/>
</dbReference>
<evidence type="ECO:0000313" key="6">
    <source>
        <dbReference type="Proteomes" id="UP000524404"/>
    </source>
</evidence>
<dbReference type="PANTHER" id="PTHR43280:SF2">
    <property type="entry name" value="HTH-TYPE TRANSCRIPTIONAL REGULATOR EXSA"/>
    <property type="match status" value="1"/>
</dbReference>
<dbReference type="SMART" id="SM00342">
    <property type="entry name" value="HTH_ARAC"/>
    <property type="match status" value="1"/>
</dbReference>
<gene>
    <name evidence="5" type="ORF">HNP25_004203</name>
</gene>
<comment type="caution">
    <text evidence="5">The sequence shown here is derived from an EMBL/GenBank/DDBJ whole genome shotgun (WGS) entry which is preliminary data.</text>
</comment>
<dbReference type="RefSeq" id="WP_184137434.1">
    <property type="nucleotide sequence ID" value="NZ_JACHKT010000048.1"/>
</dbReference>
<dbReference type="Proteomes" id="UP000524404">
    <property type="component" value="Unassembled WGS sequence"/>
</dbReference>
<dbReference type="InterPro" id="IPR009057">
    <property type="entry name" value="Homeodomain-like_sf"/>
</dbReference>
<reference evidence="5 6" key="1">
    <citation type="submission" date="2020-08" db="EMBL/GenBank/DDBJ databases">
        <title>Functional genomics of gut bacteria from endangered species of beetles.</title>
        <authorList>
            <person name="Carlos-Shanley C."/>
        </authorList>
    </citation>
    <scope>NUCLEOTIDE SEQUENCE [LARGE SCALE GENOMIC DNA]</scope>
    <source>
        <strain evidence="5 6">S00070</strain>
    </source>
</reference>
<evidence type="ECO:0000256" key="3">
    <source>
        <dbReference type="ARBA" id="ARBA00023163"/>
    </source>
</evidence>
<dbReference type="InterPro" id="IPR018062">
    <property type="entry name" value="HTH_AraC-typ_CS"/>
</dbReference>
<dbReference type="SUPFAM" id="SSF51182">
    <property type="entry name" value="RmlC-like cupins"/>
    <property type="match status" value="1"/>
</dbReference>
<keyword evidence="6" id="KW-1185">Reference proteome</keyword>
<dbReference type="Gene3D" id="1.10.10.60">
    <property type="entry name" value="Homeodomain-like"/>
    <property type="match status" value="2"/>
</dbReference>